<sequence length="401" mass="43842">MAGASDTTPSRRGSTPCSGVPMEATPKAPEHRSPNTAHHSAHEPSRPASFTPVTEALHGLGISALQSQNATVTPINPGPRKVTAPSHRLPRTRRSPSPNFHDGSAQPLGRSTGSPYPNPLMKSMRVLDLESQIPANLPGNSQQKAAWPRFLALSLHRSTPTPPTPPRSDHHTSSSRLGTDRPMLGEIPTRVGNHTTTGDLTRKAANRSEKRHGKDSYYWSSKDSERPRMVLGTQPPSLPPESQMCLDSESHALLGQTDKDLATSNASLQHMNMDGVPPSQLVTPVNTVTLPLPDSPKRKRRKAEMGAFDGGVIRSPTSDRFYWSSEEEESPTYTHKAAYPSSTPSIPPRTPRRSPRTPPGPVARRSSPLHPYTPPPRTTPRRNSHTRTPDRATTPRETRRR</sequence>
<feature type="region of interest" description="Disordered" evidence="1">
    <location>
        <begin position="1"/>
        <end position="123"/>
    </location>
</feature>
<accession>A0A139AX70</accession>
<proteinExistence type="predicted"/>
<feature type="region of interest" description="Disordered" evidence="1">
    <location>
        <begin position="156"/>
        <end position="229"/>
    </location>
</feature>
<dbReference type="AlphaFoldDB" id="A0A139AX70"/>
<feature type="compositionally biased region" description="Basic and acidic residues" evidence="1">
    <location>
        <begin position="200"/>
        <end position="215"/>
    </location>
</feature>
<protein>
    <submittedName>
        <fullName evidence="2">Uncharacterized protein</fullName>
    </submittedName>
</protein>
<dbReference type="Proteomes" id="UP000070544">
    <property type="component" value="Unassembled WGS sequence"/>
</dbReference>
<gene>
    <name evidence="2" type="ORF">M427DRAFT_51436</name>
</gene>
<evidence type="ECO:0000313" key="2">
    <source>
        <dbReference type="EMBL" id="KXS21173.1"/>
    </source>
</evidence>
<evidence type="ECO:0000313" key="3">
    <source>
        <dbReference type="Proteomes" id="UP000070544"/>
    </source>
</evidence>
<feature type="compositionally biased region" description="Basic and acidic residues" evidence="1">
    <location>
        <begin position="387"/>
        <end position="401"/>
    </location>
</feature>
<dbReference type="EMBL" id="KQ965733">
    <property type="protein sequence ID" value="KXS21173.1"/>
    <property type="molecule type" value="Genomic_DNA"/>
</dbReference>
<evidence type="ECO:0000256" key="1">
    <source>
        <dbReference type="SAM" id="MobiDB-lite"/>
    </source>
</evidence>
<name>A0A139AX70_GONPJ</name>
<keyword evidence="3" id="KW-1185">Reference proteome</keyword>
<feature type="region of interest" description="Disordered" evidence="1">
    <location>
        <begin position="289"/>
        <end position="401"/>
    </location>
</feature>
<reference evidence="2 3" key="1">
    <citation type="journal article" date="2015" name="Genome Biol. Evol.">
        <title>Phylogenomic analyses indicate that early fungi evolved digesting cell walls of algal ancestors of land plants.</title>
        <authorList>
            <person name="Chang Y."/>
            <person name="Wang S."/>
            <person name="Sekimoto S."/>
            <person name="Aerts A.L."/>
            <person name="Choi C."/>
            <person name="Clum A."/>
            <person name="LaButti K.M."/>
            <person name="Lindquist E.A."/>
            <person name="Yee Ngan C."/>
            <person name="Ohm R.A."/>
            <person name="Salamov A.A."/>
            <person name="Grigoriev I.V."/>
            <person name="Spatafora J.W."/>
            <person name="Berbee M.L."/>
        </authorList>
    </citation>
    <scope>NUCLEOTIDE SEQUENCE [LARGE SCALE GENOMIC DNA]</scope>
    <source>
        <strain evidence="2 3">JEL478</strain>
    </source>
</reference>
<feature type="compositionally biased region" description="Polar residues" evidence="1">
    <location>
        <begin position="1"/>
        <end position="17"/>
    </location>
</feature>
<feature type="compositionally biased region" description="Polar residues" evidence="1">
    <location>
        <begin position="64"/>
        <end position="74"/>
    </location>
</feature>
<organism evidence="2 3">
    <name type="scientific">Gonapodya prolifera (strain JEL478)</name>
    <name type="common">Monoblepharis prolifera</name>
    <dbReference type="NCBI Taxonomy" id="1344416"/>
    <lineage>
        <taxon>Eukaryota</taxon>
        <taxon>Fungi</taxon>
        <taxon>Fungi incertae sedis</taxon>
        <taxon>Chytridiomycota</taxon>
        <taxon>Chytridiomycota incertae sedis</taxon>
        <taxon>Monoblepharidomycetes</taxon>
        <taxon>Monoblepharidales</taxon>
        <taxon>Gonapodyaceae</taxon>
        <taxon>Gonapodya</taxon>
    </lineage>
</organism>